<dbReference type="CDD" id="cd09274">
    <property type="entry name" value="RNase_HI_RT_Ty3"/>
    <property type="match status" value="1"/>
</dbReference>
<reference evidence="5" key="1">
    <citation type="journal article" date="2022" name="Int. J. Mol. Sci.">
        <title>Draft Genome of Tanacetum Coccineum: Genomic Comparison of Closely Related Tanacetum-Family Plants.</title>
        <authorList>
            <person name="Yamashiro T."/>
            <person name="Shiraishi A."/>
            <person name="Nakayama K."/>
            <person name="Satake H."/>
        </authorList>
    </citation>
    <scope>NUCLEOTIDE SEQUENCE</scope>
</reference>
<dbReference type="PANTHER" id="PTHR37984">
    <property type="entry name" value="PROTEIN CBG26694"/>
    <property type="match status" value="1"/>
</dbReference>
<dbReference type="Pfam" id="PF17921">
    <property type="entry name" value="Integrase_H2C2"/>
    <property type="match status" value="1"/>
</dbReference>
<dbReference type="Gene3D" id="1.10.340.70">
    <property type="match status" value="1"/>
</dbReference>
<evidence type="ECO:0000313" key="6">
    <source>
        <dbReference type="Proteomes" id="UP001151760"/>
    </source>
</evidence>
<protein>
    <submittedName>
        <fullName evidence="5">Nucleotidyltransferase, ribonuclease H</fullName>
    </submittedName>
</protein>
<dbReference type="Pfam" id="PF17919">
    <property type="entry name" value="RT_RNaseH_2"/>
    <property type="match status" value="1"/>
</dbReference>
<organism evidence="5 6">
    <name type="scientific">Tanacetum coccineum</name>
    <dbReference type="NCBI Taxonomy" id="301880"/>
    <lineage>
        <taxon>Eukaryota</taxon>
        <taxon>Viridiplantae</taxon>
        <taxon>Streptophyta</taxon>
        <taxon>Embryophyta</taxon>
        <taxon>Tracheophyta</taxon>
        <taxon>Spermatophyta</taxon>
        <taxon>Magnoliopsida</taxon>
        <taxon>eudicotyledons</taxon>
        <taxon>Gunneridae</taxon>
        <taxon>Pentapetalae</taxon>
        <taxon>asterids</taxon>
        <taxon>campanulids</taxon>
        <taxon>Asterales</taxon>
        <taxon>Asteraceae</taxon>
        <taxon>Asteroideae</taxon>
        <taxon>Anthemideae</taxon>
        <taxon>Anthemidinae</taxon>
        <taxon>Tanacetum</taxon>
    </lineage>
</organism>
<accession>A0ABQ5BG16</accession>
<evidence type="ECO:0000259" key="2">
    <source>
        <dbReference type="Pfam" id="PF00078"/>
    </source>
</evidence>
<sequence length="744" mass="85731">MIYMPKGAKVLKDLLSHKEKLKKAATSVKLSKECLAVIQRSLPQKEGDPGSFTLPCLIGPLTVKNALADLRARWPFLATARAVIDVHEGKLSLRVENETATFNIEKSMKSKYSQAEEEGGPNEVQAGSFYPRPEPVEPLEWKALENRLKPSSIEAPKLELKELPEHLEYAFLQENNQLLVVISSSLSATEKTRLLEVLRNHKGAIAWSIADIKGIDSSFCTHKILMEDKFKPSVQPQRRVNPNIKEVVKKEVIKLIDAGLIYPIFDSPWVSPVQVFPKKGGMTMVKNEKNELIPQRTVIGRRVCIDYRKLNNATQKDHFPLPFIDQMLERLARCEYYCFIDRFSGYFQIPIAIEDQEKTTFTCLYGTFAYKRMPFGLCNSPATFQRCMTAIFHELVEDNMKTNLVLNWEKCHFMVKEGIILGHKVSGLGIKVDKAKIKSISKLPYPTNVKYIRSFLRHAGFYRRFIKYFSQVALPMTQLLVKDAPFNFSEECIQAFDKLKQELTRASIMIKLDWSLPFEFMCDASDYTFGVVLGKRKDKHFQPIHYASKTMNEAKENYTTTEKEFLVVVFAFDKFRQYLVLSKTIVFTDHSALRDLFPEEQLITISDKGNELWYANYANYLASRVLPFRSTRQEKQKFFNDLRHYFLDEPFLFKQCADQIIRRYVAGNEATQILRQCHSGPSGGHHGIVTTTRKVFEAGFYWPNIFRDARKLVRTCDACQRAGNISSRDETPQKYIQVCEIFDV</sequence>
<dbReference type="InterPro" id="IPR043502">
    <property type="entry name" value="DNA/RNA_pol_sf"/>
</dbReference>
<keyword evidence="1" id="KW-0511">Multifunctional enzyme</keyword>
<dbReference type="SUPFAM" id="SSF56672">
    <property type="entry name" value="DNA/RNA polymerases"/>
    <property type="match status" value="1"/>
</dbReference>
<feature type="domain" description="Integrase zinc-binding" evidence="4">
    <location>
        <begin position="669"/>
        <end position="722"/>
    </location>
</feature>
<evidence type="ECO:0000256" key="1">
    <source>
        <dbReference type="ARBA" id="ARBA00023268"/>
    </source>
</evidence>
<dbReference type="Gene3D" id="3.30.70.270">
    <property type="match status" value="3"/>
</dbReference>
<dbReference type="PANTHER" id="PTHR37984:SF5">
    <property type="entry name" value="PROTEIN NYNRIN-LIKE"/>
    <property type="match status" value="1"/>
</dbReference>
<dbReference type="Gene3D" id="3.10.10.10">
    <property type="entry name" value="HIV Type 1 Reverse Transcriptase, subunit A, domain 1"/>
    <property type="match status" value="1"/>
</dbReference>
<feature type="domain" description="Reverse transcriptase/retrotransposon-derived protein RNase H-like" evidence="3">
    <location>
        <begin position="488"/>
        <end position="585"/>
    </location>
</feature>
<proteinExistence type="predicted"/>
<evidence type="ECO:0000313" key="5">
    <source>
        <dbReference type="EMBL" id="GJT13174.1"/>
    </source>
</evidence>
<dbReference type="CDD" id="cd01647">
    <property type="entry name" value="RT_LTR"/>
    <property type="match status" value="1"/>
</dbReference>
<evidence type="ECO:0000259" key="3">
    <source>
        <dbReference type="Pfam" id="PF17919"/>
    </source>
</evidence>
<dbReference type="InterPro" id="IPR000477">
    <property type="entry name" value="RT_dom"/>
</dbReference>
<reference evidence="5" key="2">
    <citation type="submission" date="2022-01" db="EMBL/GenBank/DDBJ databases">
        <authorList>
            <person name="Yamashiro T."/>
            <person name="Shiraishi A."/>
            <person name="Satake H."/>
            <person name="Nakayama K."/>
        </authorList>
    </citation>
    <scope>NUCLEOTIDE SEQUENCE</scope>
</reference>
<dbReference type="EMBL" id="BQNB010013207">
    <property type="protein sequence ID" value="GJT13174.1"/>
    <property type="molecule type" value="Genomic_DNA"/>
</dbReference>
<dbReference type="InterPro" id="IPR041577">
    <property type="entry name" value="RT_RNaseH_2"/>
</dbReference>
<comment type="caution">
    <text evidence="5">The sequence shown here is derived from an EMBL/GenBank/DDBJ whole genome shotgun (WGS) entry which is preliminary data.</text>
</comment>
<name>A0ABQ5BG16_9ASTR</name>
<dbReference type="InterPro" id="IPR043128">
    <property type="entry name" value="Rev_trsase/Diguanyl_cyclase"/>
</dbReference>
<dbReference type="InterPro" id="IPR050951">
    <property type="entry name" value="Retrovirus_Pol_polyprotein"/>
</dbReference>
<feature type="domain" description="Reverse transcriptase" evidence="2">
    <location>
        <begin position="301"/>
        <end position="397"/>
    </location>
</feature>
<gene>
    <name evidence="5" type="ORF">Tco_0860216</name>
</gene>
<dbReference type="Proteomes" id="UP001151760">
    <property type="component" value="Unassembled WGS sequence"/>
</dbReference>
<dbReference type="Pfam" id="PF00078">
    <property type="entry name" value="RVT_1"/>
    <property type="match status" value="1"/>
</dbReference>
<evidence type="ECO:0000259" key="4">
    <source>
        <dbReference type="Pfam" id="PF17921"/>
    </source>
</evidence>
<keyword evidence="6" id="KW-1185">Reference proteome</keyword>
<dbReference type="InterPro" id="IPR041588">
    <property type="entry name" value="Integrase_H2C2"/>
</dbReference>